<sequence>MIREFLPVSVALICPHLSSANCTCRKPKTGLIRKFRDLFPHSHQKELYIGDQISDQKCSEELGIPFIMVHDSFSINNKINTTLGNQ</sequence>
<evidence type="ECO:0000313" key="1">
    <source>
        <dbReference type="EMBL" id="SVC84170.1"/>
    </source>
</evidence>
<dbReference type="Gene3D" id="3.40.50.1000">
    <property type="entry name" value="HAD superfamily/HAD-like"/>
    <property type="match status" value="1"/>
</dbReference>
<proteinExistence type="predicted"/>
<dbReference type="EMBL" id="UINC01114101">
    <property type="protein sequence ID" value="SVC84170.1"/>
    <property type="molecule type" value="Genomic_DNA"/>
</dbReference>
<dbReference type="InterPro" id="IPR036412">
    <property type="entry name" value="HAD-like_sf"/>
</dbReference>
<dbReference type="InterPro" id="IPR041492">
    <property type="entry name" value="HAD_2"/>
</dbReference>
<dbReference type="InterPro" id="IPR023214">
    <property type="entry name" value="HAD_sf"/>
</dbReference>
<dbReference type="Pfam" id="PF13419">
    <property type="entry name" value="HAD_2"/>
    <property type="match status" value="1"/>
</dbReference>
<reference evidence="1" key="1">
    <citation type="submission" date="2018-05" db="EMBL/GenBank/DDBJ databases">
        <authorList>
            <person name="Lanie J.A."/>
            <person name="Ng W.-L."/>
            <person name="Kazmierczak K.M."/>
            <person name="Andrzejewski T.M."/>
            <person name="Davidsen T.M."/>
            <person name="Wayne K.J."/>
            <person name="Tettelin H."/>
            <person name="Glass J.I."/>
            <person name="Rusch D."/>
            <person name="Podicherti R."/>
            <person name="Tsui H.-C.T."/>
            <person name="Winkler M.E."/>
        </authorList>
    </citation>
    <scope>NUCLEOTIDE SEQUENCE</scope>
</reference>
<evidence type="ECO:0008006" key="2">
    <source>
        <dbReference type="Google" id="ProtNLM"/>
    </source>
</evidence>
<dbReference type="SUPFAM" id="SSF56784">
    <property type="entry name" value="HAD-like"/>
    <property type="match status" value="1"/>
</dbReference>
<protein>
    <recommendedName>
        <fullName evidence="2">D,D-heptose 1,7-bisphosphate phosphatase</fullName>
    </recommendedName>
</protein>
<accession>A0A382QGV9</accession>
<dbReference type="AlphaFoldDB" id="A0A382QGV9"/>
<name>A0A382QGV9_9ZZZZ</name>
<organism evidence="1">
    <name type="scientific">marine metagenome</name>
    <dbReference type="NCBI Taxonomy" id="408172"/>
    <lineage>
        <taxon>unclassified sequences</taxon>
        <taxon>metagenomes</taxon>
        <taxon>ecological metagenomes</taxon>
    </lineage>
</organism>
<gene>
    <name evidence="1" type="ORF">METZ01_LOCUS337024</name>
</gene>